<reference evidence="3 4" key="1">
    <citation type="journal article" date="2015" name="Genome Biol. Evol.">
        <title>Comparative Genomics of a Bacterivorous Green Alga Reveals Evolutionary Causalities and Consequences of Phago-Mixotrophic Mode of Nutrition.</title>
        <authorList>
            <person name="Burns J.A."/>
            <person name="Paasch A."/>
            <person name="Narechania A."/>
            <person name="Kim E."/>
        </authorList>
    </citation>
    <scope>NUCLEOTIDE SEQUENCE [LARGE SCALE GENOMIC DNA]</scope>
    <source>
        <strain evidence="3 4">PLY_AMNH</strain>
    </source>
</reference>
<feature type="compositionally biased region" description="Polar residues" evidence="1">
    <location>
        <begin position="32"/>
        <end position="41"/>
    </location>
</feature>
<name>A0AAE0KTD6_9CHLO</name>
<feature type="transmembrane region" description="Helical" evidence="2">
    <location>
        <begin position="84"/>
        <end position="108"/>
    </location>
</feature>
<keyword evidence="2" id="KW-0472">Membrane</keyword>
<keyword evidence="4" id="KW-1185">Reference proteome</keyword>
<proteinExistence type="predicted"/>
<keyword evidence="2" id="KW-1133">Transmembrane helix</keyword>
<organism evidence="3 4">
    <name type="scientific">Cymbomonas tetramitiformis</name>
    <dbReference type="NCBI Taxonomy" id="36881"/>
    <lineage>
        <taxon>Eukaryota</taxon>
        <taxon>Viridiplantae</taxon>
        <taxon>Chlorophyta</taxon>
        <taxon>Pyramimonadophyceae</taxon>
        <taxon>Pyramimonadales</taxon>
        <taxon>Pyramimonadaceae</taxon>
        <taxon>Cymbomonas</taxon>
    </lineage>
</organism>
<feature type="region of interest" description="Disordered" evidence="1">
    <location>
        <begin position="32"/>
        <end position="62"/>
    </location>
</feature>
<evidence type="ECO:0000313" key="3">
    <source>
        <dbReference type="EMBL" id="KAK3260071.1"/>
    </source>
</evidence>
<accession>A0AAE0KTD6</accession>
<sequence length="127" mass="13820">MPFKGEPMVLSRVNNSSAKSLLQLRVDLENEAANSNQTEEGSVSGADDPDTPGRDSNSLSSKARRLGYRSSLIPAQPPTAAERWLVGVILGYVLLICLLGVFLVWYLIVCTYISMLSRCQGDAVVEM</sequence>
<dbReference type="Proteomes" id="UP001190700">
    <property type="component" value="Unassembled WGS sequence"/>
</dbReference>
<evidence type="ECO:0000256" key="2">
    <source>
        <dbReference type="SAM" id="Phobius"/>
    </source>
</evidence>
<protein>
    <submittedName>
        <fullName evidence="3">Uncharacterized protein</fullName>
    </submittedName>
</protein>
<keyword evidence="2" id="KW-0812">Transmembrane</keyword>
<comment type="caution">
    <text evidence="3">The sequence shown here is derived from an EMBL/GenBank/DDBJ whole genome shotgun (WGS) entry which is preliminary data.</text>
</comment>
<dbReference type="AlphaFoldDB" id="A0AAE0KTD6"/>
<dbReference type="EMBL" id="LGRX02018225">
    <property type="protein sequence ID" value="KAK3260071.1"/>
    <property type="molecule type" value="Genomic_DNA"/>
</dbReference>
<evidence type="ECO:0000313" key="4">
    <source>
        <dbReference type="Proteomes" id="UP001190700"/>
    </source>
</evidence>
<evidence type="ECO:0000256" key="1">
    <source>
        <dbReference type="SAM" id="MobiDB-lite"/>
    </source>
</evidence>
<gene>
    <name evidence="3" type="ORF">CYMTET_30956</name>
</gene>